<dbReference type="PANTHER" id="PTHR42771:SF2">
    <property type="entry name" value="IRON(3+)-HYDROXAMATE IMPORT ATP-BINDING PROTEIN FHUC"/>
    <property type="match status" value="1"/>
</dbReference>
<evidence type="ECO:0000259" key="10">
    <source>
        <dbReference type="PROSITE" id="PS50893"/>
    </source>
</evidence>
<evidence type="ECO:0000256" key="5">
    <source>
        <dbReference type="ARBA" id="ARBA00022741"/>
    </source>
</evidence>
<dbReference type="InterPro" id="IPR003593">
    <property type="entry name" value="AAA+_ATPase"/>
</dbReference>
<dbReference type="EMBL" id="JACGWV010000001">
    <property type="protein sequence ID" value="MBA8806817.1"/>
    <property type="molecule type" value="Genomic_DNA"/>
</dbReference>
<keyword evidence="8" id="KW-0406">Ion transport</keyword>
<dbReference type="InterPro" id="IPR003439">
    <property type="entry name" value="ABC_transporter-like_ATP-bd"/>
</dbReference>
<reference evidence="11 12" key="1">
    <citation type="submission" date="2020-07" db="EMBL/GenBank/DDBJ databases">
        <title>Sequencing the genomes of 1000 actinobacteria strains.</title>
        <authorList>
            <person name="Klenk H.-P."/>
        </authorList>
    </citation>
    <scope>NUCLEOTIDE SEQUENCE [LARGE SCALE GENOMIC DNA]</scope>
    <source>
        <strain evidence="11 12">DSM 44121</strain>
    </source>
</reference>
<dbReference type="GO" id="GO:0005886">
    <property type="term" value="C:plasma membrane"/>
    <property type="evidence" value="ECO:0007669"/>
    <property type="project" value="UniProtKB-SubCell"/>
</dbReference>
<evidence type="ECO:0000256" key="8">
    <source>
        <dbReference type="ARBA" id="ARBA00023065"/>
    </source>
</evidence>
<dbReference type="InterPro" id="IPR027417">
    <property type="entry name" value="P-loop_NTPase"/>
</dbReference>
<keyword evidence="12" id="KW-1185">Reference proteome</keyword>
<dbReference type="SUPFAM" id="SSF52540">
    <property type="entry name" value="P-loop containing nucleoside triphosphate hydrolases"/>
    <property type="match status" value="1"/>
</dbReference>
<evidence type="ECO:0000313" key="12">
    <source>
        <dbReference type="Proteomes" id="UP000540568"/>
    </source>
</evidence>
<keyword evidence="6 11" id="KW-0067">ATP-binding</keyword>
<dbReference type="GO" id="GO:0006826">
    <property type="term" value="P:iron ion transport"/>
    <property type="evidence" value="ECO:0007669"/>
    <property type="project" value="UniProtKB-KW"/>
</dbReference>
<name>A0A7W3PCS0_9MICO</name>
<keyword evidence="7" id="KW-0408">Iron</keyword>
<evidence type="ECO:0000256" key="6">
    <source>
        <dbReference type="ARBA" id="ARBA00022840"/>
    </source>
</evidence>
<dbReference type="AlphaFoldDB" id="A0A7W3PCS0"/>
<dbReference type="InterPro" id="IPR017871">
    <property type="entry name" value="ABC_transporter-like_CS"/>
</dbReference>
<dbReference type="GO" id="GO:0016887">
    <property type="term" value="F:ATP hydrolysis activity"/>
    <property type="evidence" value="ECO:0007669"/>
    <property type="project" value="InterPro"/>
</dbReference>
<keyword evidence="9" id="KW-0472">Membrane</keyword>
<dbReference type="CDD" id="cd03214">
    <property type="entry name" value="ABC_Iron-Siderophores_B12_Hemin"/>
    <property type="match status" value="1"/>
</dbReference>
<keyword evidence="5" id="KW-0547">Nucleotide-binding</keyword>
<dbReference type="GO" id="GO:0005524">
    <property type="term" value="F:ATP binding"/>
    <property type="evidence" value="ECO:0007669"/>
    <property type="project" value="UniProtKB-KW"/>
</dbReference>
<sequence length="269" mass="29119">MSTTATSAARLRADAVTLGYGDRTVVRELSLDVPDQQVTVIVGPNACGKSTLLRGLARLMAPAGGTVLLDGRAIAEQPTREVARVLGMLPQSPVPPEGITVRDLVSRGRHPHQSWWHQWGEGDTEAVEGALRATRTAELAARDVDELSGGQRQRAWIAMAVAQETNLLLLDEPTTYLDMAHQLDVLELVATLNRDHGRTVVMVLHDLNLACRYAHHIVAMRDGEIVAEGAPGEVVTPELLREVFSVEASVLTDPRTGTPVIVPHHTVQD</sequence>
<organism evidence="11 12">
    <name type="scientific">Promicromonospora sukumoe</name>
    <dbReference type="NCBI Taxonomy" id="88382"/>
    <lineage>
        <taxon>Bacteria</taxon>
        <taxon>Bacillati</taxon>
        <taxon>Actinomycetota</taxon>
        <taxon>Actinomycetes</taxon>
        <taxon>Micrococcales</taxon>
        <taxon>Promicromonosporaceae</taxon>
        <taxon>Promicromonospora</taxon>
    </lineage>
</organism>
<accession>A0A7W3PCS0</accession>
<evidence type="ECO:0000256" key="7">
    <source>
        <dbReference type="ARBA" id="ARBA00023004"/>
    </source>
</evidence>
<keyword evidence="4" id="KW-0410">Iron transport</keyword>
<dbReference type="PROSITE" id="PS50893">
    <property type="entry name" value="ABC_TRANSPORTER_2"/>
    <property type="match status" value="1"/>
</dbReference>
<protein>
    <submittedName>
        <fullName evidence="11">Iron complex transport system ATP-binding protein</fullName>
    </submittedName>
</protein>
<dbReference type="SMART" id="SM00382">
    <property type="entry name" value="AAA"/>
    <property type="match status" value="1"/>
</dbReference>
<evidence type="ECO:0000313" key="11">
    <source>
        <dbReference type="EMBL" id="MBA8806817.1"/>
    </source>
</evidence>
<dbReference type="PANTHER" id="PTHR42771">
    <property type="entry name" value="IRON(3+)-HYDROXAMATE IMPORT ATP-BINDING PROTEIN FHUC"/>
    <property type="match status" value="1"/>
</dbReference>
<keyword evidence="3" id="KW-1003">Cell membrane</keyword>
<dbReference type="InterPro" id="IPR051535">
    <property type="entry name" value="Siderophore_ABC-ATPase"/>
</dbReference>
<feature type="domain" description="ABC transporter" evidence="10">
    <location>
        <begin position="11"/>
        <end position="247"/>
    </location>
</feature>
<gene>
    <name evidence="11" type="ORF">FHX71_000759</name>
</gene>
<evidence type="ECO:0000256" key="2">
    <source>
        <dbReference type="ARBA" id="ARBA00022448"/>
    </source>
</evidence>
<dbReference type="Proteomes" id="UP000540568">
    <property type="component" value="Unassembled WGS sequence"/>
</dbReference>
<keyword evidence="2" id="KW-0813">Transport</keyword>
<proteinExistence type="predicted"/>
<dbReference type="FunFam" id="3.40.50.300:FF:000134">
    <property type="entry name" value="Iron-enterobactin ABC transporter ATP-binding protein"/>
    <property type="match status" value="1"/>
</dbReference>
<dbReference type="RefSeq" id="WP_182614492.1">
    <property type="nucleotide sequence ID" value="NZ_BAAATF010000002.1"/>
</dbReference>
<dbReference type="PROSITE" id="PS00211">
    <property type="entry name" value="ABC_TRANSPORTER_1"/>
    <property type="match status" value="1"/>
</dbReference>
<evidence type="ECO:0000256" key="3">
    <source>
        <dbReference type="ARBA" id="ARBA00022475"/>
    </source>
</evidence>
<comment type="caution">
    <text evidence="11">The sequence shown here is derived from an EMBL/GenBank/DDBJ whole genome shotgun (WGS) entry which is preliminary data.</text>
</comment>
<dbReference type="Pfam" id="PF00005">
    <property type="entry name" value="ABC_tran"/>
    <property type="match status" value="1"/>
</dbReference>
<evidence type="ECO:0000256" key="9">
    <source>
        <dbReference type="ARBA" id="ARBA00023136"/>
    </source>
</evidence>
<evidence type="ECO:0000256" key="1">
    <source>
        <dbReference type="ARBA" id="ARBA00004202"/>
    </source>
</evidence>
<dbReference type="Gene3D" id="3.40.50.300">
    <property type="entry name" value="P-loop containing nucleotide triphosphate hydrolases"/>
    <property type="match status" value="1"/>
</dbReference>
<comment type="subcellular location">
    <subcellularLocation>
        <location evidence="1">Cell membrane</location>
        <topology evidence="1">Peripheral membrane protein</topology>
    </subcellularLocation>
</comment>
<evidence type="ECO:0000256" key="4">
    <source>
        <dbReference type="ARBA" id="ARBA00022496"/>
    </source>
</evidence>